<proteinExistence type="predicted"/>
<evidence type="ECO:0000313" key="1">
    <source>
        <dbReference type="EMBL" id="KAF3707061.1"/>
    </source>
</evidence>
<gene>
    <name evidence="1" type="ORF">EXN66_Car000233</name>
</gene>
<dbReference type="EMBL" id="CM015712">
    <property type="protein sequence ID" value="KAF3707061.1"/>
    <property type="molecule type" value="Genomic_DNA"/>
</dbReference>
<protein>
    <submittedName>
        <fullName evidence="1">Uncharacterized protein</fullName>
    </submittedName>
</protein>
<dbReference type="AlphaFoldDB" id="A0A6G1QWI6"/>
<reference evidence="2" key="2">
    <citation type="submission" date="2019-02" db="EMBL/GenBank/DDBJ databases">
        <title>Opniocepnalus argus Var Kimnra genome.</title>
        <authorList>
            <person name="Zhou C."/>
            <person name="Xiao S."/>
        </authorList>
    </citation>
    <scope>NUCLEOTIDE SEQUENCE [LARGE SCALE GENOMIC DNA]</scope>
</reference>
<reference evidence="1 2" key="1">
    <citation type="submission" date="2019-02" db="EMBL/GenBank/DDBJ databases">
        <title>Opniocepnalus argus genome.</title>
        <authorList>
            <person name="Zhou C."/>
            <person name="Xiao S."/>
        </authorList>
    </citation>
    <scope>NUCLEOTIDE SEQUENCE [LARGE SCALE GENOMIC DNA]</scope>
    <source>
        <strain evidence="1">OARG1902GOOAL</strain>
        <tissue evidence="1">Muscle</tissue>
    </source>
</reference>
<evidence type="ECO:0000313" key="2">
    <source>
        <dbReference type="Proteomes" id="UP000503349"/>
    </source>
</evidence>
<name>A0A6G1QWI6_CHAAH</name>
<dbReference type="Proteomes" id="UP000503349">
    <property type="component" value="Chromosome 1"/>
</dbReference>
<keyword evidence="2" id="KW-1185">Reference proteome</keyword>
<accession>A0A6G1QWI6</accession>
<sequence length="579" mass="65240">MEGTATTPEQITVSVVRPLIESFIANVTPEQWTLLRSGELDEDTYVILAELLLDCLSYISKDLVESLQSSQLQSDEYVLGSDLRNSISQTFSEVMNIKCVISEELTMLIVKEVTETISSALSSREGSEEPVIARKPPVIRLHIMVYYASIIFQAFANTPLPCTKRDGNIVLEVEVESDESEQDNEPPTQSVAPGISLTALSQAFQSEIGKYVNEIKQTVLFNLTDSEQTLLQAESSLDIRFVADDLAKLIAQSLKGRDSAAPTPKTKTQSKPCKDRVLLKLKTFLVRYLLKSSMLYALIQLKARLIQPSTAESKDSMCSFMDSVEFLVLRDIDENNKGANEESVFSKLEEMFSGERETLSKELTDLLYTDLKIRSMQSSSEVLLDDTLYAAIGAKVECCLDLTKWWLNTRAAPQSEDVIHAVMANHPLEETLLLLHSTSETNISEGDPQLRTLIIMLVQRTYKKAQVPQRMGKPEDIVDHLLEKTRAQLENIDFDMSEKTFKQLSKAIFKHLHKKTGCPLRLLLLMELRDPQIEESLVSFLKQHVTQPPEQQSMWSCFFSNFSKAVTSVFRQKNKVSVT</sequence>
<organism evidence="1 2">
    <name type="scientific">Channa argus</name>
    <name type="common">Northern snakehead</name>
    <name type="synonym">Ophicephalus argus</name>
    <dbReference type="NCBI Taxonomy" id="215402"/>
    <lineage>
        <taxon>Eukaryota</taxon>
        <taxon>Metazoa</taxon>
        <taxon>Chordata</taxon>
        <taxon>Craniata</taxon>
        <taxon>Vertebrata</taxon>
        <taxon>Euteleostomi</taxon>
        <taxon>Actinopterygii</taxon>
        <taxon>Neopterygii</taxon>
        <taxon>Teleostei</taxon>
        <taxon>Neoteleostei</taxon>
        <taxon>Acanthomorphata</taxon>
        <taxon>Anabantaria</taxon>
        <taxon>Anabantiformes</taxon>
        <taxon>Channoidei</taxon>
        <taxon>Channidae</taxon>
        <taxon>Channa</taxon>
    </lineage>
</organism>